<evidence type="ECO:0000256" key="6">
    <source>
        <dbReference type="ARBA" id="ARBA00050312"/>
    </source>
</evidence>
<dbReference type="InterPro" id="IPR002129">
    <property type="entry name" value="PyrdxlP-dep_de-COase"/>
</dbReference>
<proteinExistence type="inferred from homology"/>
<dbReference type="AlphaFoldDB" id="A0A9N7MLY9"/>
<evidence type="ECO:0000256" key="3">
    <source>
        <dbReference type="ARBA" id="ARBA00022793"/>
    </source>
</evidence>
<name>A0A9N7MLY9_STRHE</name>
<reference evidence="9" key="1">
    <citation type="submission" date="2019-12" db="EMBL/GenBank/DDBJ databases">
        <authorList>
            <person name="Scholes J."/>
        </authorList>
    </citation>
    <scope>NUCLEOTIDE SEQUENCE</scope>
</reference>
<feature type="modified residue" description="N6-(pyridoxal phosphate)lysine" evidence="7">
    <location>
        <position position="317"/>
    </location>
</feature>
<keyword evidence="5 8" id="KW-0456">Lyase</keyword>
<keyword evidence="4 7" id="KW-0663">Pyridoxal phosphate</keyword>
<comment type="similarity">
    <text evidence="2 8">Belongs to the group II decarboxylase family.</text>
</comment>
<sequence length="486" mass="53945">MFGSAEMSVESFLPNGKSVEHLSLADGESFDPVAVVAEPVPAVVESDGAVGEKVREIVMGRNVHTTCLEVTEPEADDEFTGDKDAYMASVLARLLSGFHCVRLLSFPFSTGYPYNLDFDYGALSQLQHFSINNLGDPFIESNYGVHSRQFEVGVLDWFARLWEIEKTDYWGYITNCGTEGNLHGILVGREVFPDGILYASKESHYSLFKAARMYRMSCVKIATLVTGEIDCADFKKALLSNKDKPAIINVNIGTTVKGAVDDLDLVIQTLEECGFSQDRFYIHCDGALFGLMMPFVKKAPKVSFKKPIGSVSVSGHKFVGCPMPCGVQLTRLNHINALSSNVEYLASRDATIMGSRNGHAPIFLWYTLNRKGYKGFQKEVQKCLRNAHYLKDRLVQAGISAMLNELSSTVVFERPRDEEFVRRWQLACEGNMAHVVVMPSVTVDKLDYFLKELIEGRSGWYKNGSCDPPCMAADIGSENCCCAVHK</sequence>
<dbReference type="OrthoDB" id="2161780at2759"/>
<evidence type="ECO:0000256" key="2">
    <source>
        <dbReference type="ARBA" id="ARBA00009533"/>
    </source>
</evidence>
<dbReference type="InterPro" id="IPR051151">
    <property type="entry name" value="Group_II_Decarboxylase"/>
</dbReference>
<dbReference type="SUPFAM" id="SSF53383">
    <property type="entry name" value="PLP-dependent transferases"/>
    <property type="match status" value="1"/>
</dbReference>
<evidence type="ECO:0000256" key="4">
    <source>
        <dbReference type="ARBA" id="ARBA00022898"/>
    </source>
</evidence>
<dbReference type="Proteomes" id="UP001153555">
    <property type="component" value="Unassembled WGS sequence"/>
</dbReference>
<dbReference type="InterPro" id="IPR015422">
    <property type="entry name" value="PyrdxlP-dep_Trfase_small"/>
</dbReference>
<dbReference type="InterPro" id="IPR015421">
    <property type="entry name" value="PyrdxlP-dep_Trfase_major"/>
</dbReference>
<evidence type="ECO:0000313" key="9">
    <source>
        <dbReference type="EMBL" id="CAA0810007.1"/>
    </source>
</evidence>
<organism evidence="9 10">
    <name type="scientific">Striga hermonthica</name>
    <name type="common">Purple witchweed</name>
    <name type="synonym">Buchnera hermonthica</name>
    <dbReference type="NCBI Taxonomy" id="68872"/>
    <lineage>
        <taxon>Eukaryota</taxon>
        <taxon>Viridiplantae</taxon>
        <taxon>Streptophyta</taxon>
        <taxon>Embryophyta</taxon>
        <taxon>Tracheophyta</taxon>
        <taxon>Spermatophyta</taxon>
        <taxon>Magnoliopsida</taxon>
        <taxon>eudicotyledons</taxon>
        <taxon>Gunneridae</taxon>
        <taxon>Pentapetalae</taxon>
        <taxon>asterids</taxon>
        <taxon>lamiids</taxon>
        <taxon>Lamiales</taxon>
        <taxon>Orobanchaceae</taxon>
        <taxon>Buchnereae</taxon>
        <taxon>Striga</taxon>
    </lineage>
</organism>
<dbReference type="Pfam" id="PF00282">
    <property type="entry name" value="Pyridoxal_deC"/>
    <property type="match status" value="1"/>
</dbReference>
<dbReference type="PROSITE" id="PS00392">
    <property type="entry name" value="DDC_GAD_HDC_YDC"/>
    <property type="match status" value="1"/>
</dbReference>
<keyword evidence="10" id="KW-1185">Reference proteome</keyword>
<dbReference type="GO" id="GO:0016831">
    <property type="term" value="F:carboxy-lyase activity"/>
    <property type="evidence" value="ECO:0007669"/>
    <property type="project" value="UniProtKB-KW"/>
</dbReference>
<dbReference type="Gene3D" id="3.40.640.10">
    <property type="entry name" value="Type I PLP-dependent aspartate aminotransferase-like (Major domain)"/>
    <property type="match status" value="1"/>
</dbReference>
<dbReference type="InterPro" id="IPR021115">
    <property type="entry name" value="Pyridoxal-P_BS"/>
</dbReference>
<dbReference type="GO" id="GO:0030170">
    <property type="term" value="F:pyridoxal phosphate binding"/>
    <property type="evidence" value="ECO:0007669"/>
    <property type="project" value="InterPro"/>
</dbReference>
<accession>A0A9N7MLY9</accession>
<evidence type="ECO:0000256" key="8">
    <source>
        <dbReference type="RuleBase" id="RU000382"/>
    </source>
</evidence>
<evidence type="ECO:0000313" key="10">
    <source>
        <dbReference type="Proteomes" id="UP001153555"/>
    </source>
</evidence>
<dbReference type="Gene3D" id="3.90.1150.10">
    <property type="entry name" value="Aspartate Aminotransferase, domain 1"/>
    <property type="match status" value="1"/>
</dbReference>
<evidence type="ECO:0000256" key="1">
    <source>
        <dbReference type="ARBA" id="ARBA00001933"/>
    </source>
</evidence>
<comment type="cofactor">
    <cofactor evidence="1 7 8">
        <name>pyridoxal 5'-phosphate</name>
        <dbReference type="ChEBI" id="CHEBI:597326"/>
    </cofactor>
</comment>
<evidence type="ECO:0000256" key="5">
    <source>
        <dbReference type="ARBA" id="ARBA00023239"/>
    </source>
</evidence>
<dbReference type="GO" id="GO:0019752">
    <property type="term" value="P:carboxylic acid metabolic process"/>
    <property type="evidence" value="ECO:0007669"/>
    <property type="project" value="InterPro"/>
</dbReference>
<protein>
    <submittedName>
        <fullName evidence="9">Serine decarboxylase</fullName>
    </submittedName>
</protein>
<evidence type="ECO:0000256" key="7">
    <source>
        <dbReference type="PIRSR" id="PIRSR602129-50"/>
    </source>
</evidence>
<dbReference type="FunFam" id="3.40.640.10:FF:000069">
    <property type="entry name" value="Serine decarboxylase 1"/>
    <property type="match status" value="1"/>
</dbReference>
<gene>
    <name evidence="9" type="ORF">SHERM_11915</name>
</gene>
<dbReference type="InterPro" id="IPR015424">
    <property type="entry name" value="PyrdxlP-dep_Trfase"/>
</dbReference>
<dbReference type="PANTHER" id="PTHR46101">
    <property type="match status" value="1"/>
</dbReference>
<dbReference type="NCBIfam" id="NF002748">
    <property type="entry name" value="PRK02769.1"/>
    <property type="match status" value="1"/>
</dbReference>
<dbReference type="PANTHER" id="PTHR46101:SF2">
    <property type="entry name" value="SERINE DECARBOXYLASE"/>
    <property type="match status" value="1"/>
</dbReference>
<keyword evidence="3" id="KW-0210">Decarboxylase</keyword>
<dbReference type="EMBL" id="CACSLK010004199">
    <property type="protein sequence ID" value="CAA0810007.1"/>
    <property type="molecule type" value="Genomic_DNA"/>
</dbReference>
<comment type="caution">
    <text evidence="9">The sequence shown here is derived from an EMBL/GenBank/DDBJ whole genome shotgun (WGS) entry which is preliminary data.</text>
</comment>
<comment type="catalytic activity">
    <reaction evidence="6">
        <text>L-serine + H(+) = ethanolamine + CO2</text>
        <dbReference type="Rhea" id="RHEA:45824"/>
        <dbReference type="ChEBI" id="CHEBI:15378"/>
        <dbReference type="ChEBI" id="CHEBI:16526"/>
        <dbReference type="ChEBI" id="CHEBI:33384"/>
        <dbReference type="ChEBI" id="CHEBI:57603"/>
    </reaction>
</comment>